<dbReference type="GO" id="GO:0006952">
    <property type="term" value="P:defense response"/>
    <property type="evidence" value="ECO:0007669"/>
    <property type="project" value="UniProtKB-KW"/>
</dbReference>
<sequence length="487" mass="54699">MLMASSKMITEKQREFYETFNVTREAGSYNSLIEKLRKRLASANDPLRYAGTVPMLIQEQDGRDKWFDIVLMSGNSQITVRIRYGDLYLVAFQGANGRWYEFRPHNDKPLFSNTVVLPYTSDYPTERDLFVQNTTVGRNSLDRAITSLANLNFDHRNSKNRQFLINLMIMLPEALRFRAVSDFVYARIHDPNKPDSSISPMIAELVCNWGALSFEMRRSDLFGTFHELAKLGISNAPDAARLLGLLLWSSKTPPKPAVTTNVVSDVVTSKGRQLVEIFWVQILDIDKKFPGNLYGKIRVVDGLSTPQYIFDRTKENSLSIKPQEYVPLTGPTRAISAYDSFYIDVSLMNIPDIDVSRGQITWNYFAENVYDQPLREEVKGQYGSIAVSYAVYSNAVTATVQPLQLIPLLRSVVVVPLTSSIKVVADLSKQDSSSSNDPISQGSVTFAAVASGSNTGKINSKYGDVEVKVSHYDIVSCAMYDCQEIRC</sequence>
<dbReference type="PANTHER" id="PTHR33453:SF9">
    <property type="entry name" value="ALBUMIN B-32"/>
    <property type="match status" value="1"/>
</dbReference>
<protein>
    <recommendedName>
        <fullName evidence="3">rRNA N-glycosylase</fullName>
        <ecNumber evidence="3">3.2.2.22</ecNumber>
    </recommendedName>
    <alternativeName>
        <fullName evidence="8">rRNA N-glycosidase</fullName>
    </alternativeName>
</protein>
<dbReference type="PROSITE" id="PS00275">
    <property type="entry name" value="SHIGA_RICIN"/>
    <property type="match status" value="1"/>
</dbReference>
<comment type="similarity">
    <text evidence="2">Belongs to the ribosome-inactivating protein family. Type 1 RIP subfamily.</text>
</comment>
<dbReference type="InterPro" id="IPR001574">
    <property type="entry name" value="Ribosome_inactivat_prot"/>
</dbReference>
<keyword evidence="6 9" id="KW-0611">Plant defense</keyword>
<keyword evidence="5 9" id="KW-0378">Hydrolase</keyword>
<dbReference type="Pfam" id="PF20241">
    <property type="entry name" value="DUF6598"/>
    <property type="match status" value="1"/>
</dbReference>
<evidence type="ECO:0000256" key="7">
    <source>
        <dbReference type="ARBA" id="ARBA00023193"/>
    </source>
</evidence>
<dbReference type="InterPro" id="IPR017988">
    <property type="entry name" value="Ribosome_inactivat_prot_CS"/>
</dbReference>
<dbReference type="PRINTS" id="PR00396">
    <property type="entry name" value="SHIGARICIN"/>
</dbReference>
<dbReference type="InterPro" id="IPR016138">
    <property type="entry name" value="Ribosome_inactivat_prot_sub1"/>
</dbReference>
<evidence type="ECO:0000256" key="9">
    <source>
        <dbReference type="RuleBase" id="RU004915"/>
    </source>
</evidence>
<dbReference type="Pfam" id="PF00161">
    <property type="entry name" value="RIP"/>
    <property type="match status" value="1"/>
</dbReference>
<evidence type="ECO:0000256" key="6">
    <source>
        <dbReference type="ARBA" id="ARBA00022821"/>
    </source>
</evidence>
<dbReference type="InterPro" id="IPR046533">
    <property type="entry name" value="DUF6598"/>
</dbReference>
<keyword evidence="4 9" id="KW-0800">Toxin</keyword>
<organism evidence="11 12">
    <name type="scientific">Carex littledalei</name>
    <dbReference type="NCBI Taxonomy" id="544730"/>
    <lineage>
        <taxon>Eukaryota</taxon>
        <taxon>Viridiplantae</taxon>
        <taxon>Streptophyta</taxon>
        <taxon>Embryophyta</taxon>
        <taxon>Tracheophyta</taxon>
        <taxon>Spermatophyta</taxon>
        <taxon>Magnoliopsida</taxon>
        <taxon>Liliopsida</taxon>
        <taxon>Poales</taxon>
        <taxon>Cyperaceae</taxon>
        <taxon>Cyperoideae</taxon>
        <taxon>Cariceae</taxon>
        <taxon>Carex</taxon>
        <taxon>Carex subgen. Euthyceras</taxon>
    </lineage>
</organism>
<proteinExistence type="inferred from homology"/>
<dbReference type="PANTHER" id="PTHR33453">
    <property type="match status" value="1"/>
</dbReference>
<name>A0A833RLW5_9POAL</name>
<keyword evidence="7 9" id="KW-0652">Protein synthesis inhibitor</keyword>
<evidence type="ECO:0000259" key="10">
    <source>
        <dbReference type="Pfam" id="PF20241"/>
    </source>
</evidence>
<dbReference type="Proteomes" id="UP000623129">
    <property type="component" value="Unassembled WGS sequence"/>
</dbReference>
<keyword evidence="12" id="KW-1185">Reference proteome</keyword>
<dbReference type="SUPFAM" id="SSF56371">
    <property type="entry name" value="Ribosome inactivating proteins (RIP)"/>
    <property type="match status" value="1"/>
</dbReference>
<evidence type="ECO:0000256" key="1">
    <source>
        <dbReference type="ARBA" id="ARBA00000237"/>
    </source>
</evidence>
<feature type="domain" description="DUF6598" evidence="10">
    <location>
        <begin position="274"/>
        <end position="405"/>
    </location>
</feature>
<dbReference type="InterPro" id="IPR017989">
    <property type="entry name" value="Ribosome_inactivat_1/2"/>
</dbReference>
<dbReference type="GO" id="GO:0090729">
    <property type="term" value="F:toxin activity"/>
    <property type="evidence" value="ECO:0007669"/>
    <property type="project" value="UniProtKB-KW"/>
</dbReference>
<evidence type="ECO:0000313" key="11">
    <source>
        <dbReference type="EMBL" id="KAF3341737.1"/>
    </source>
</evidence>
<accession>A0A833RLW5</accession>
<evidence type="ECO:0000256" key="5">
    <source>
        <dbReference type="ARBA" id="ARBA00022801"/>
    </source>
</evidence>
<dbReference type="Gene3D" id="3.40.420.10">
    <property type="entry name" value="Ricin (A subunit), domain 1"/>
    <property type="match status" value="1"/>
</dbReference>
<dbReference type="AlphaFoldDB" id="A0A833RLW5"/>
<evidence type="ECO:0000256" key="2">
    <source>
        <dbReference type="ARBA" id="ARBA00008544"/>
    </source>
</evidence>
<dbReference type="GO" id="GO:0030598">
    <property type="term" value="F:rRNA N-glycosylase activity"/>
    <property type="evidence" value="ECO:0007669"/>
    <property type="project" value="UniProtKB-EC"/>
</dbReference>
<evidence type="ECO:0000256" key="4">
    <source>
        <dbReference type="ARBA" id="ARBA00022656"/>
    </source>
</evidence>
<reference evidence="11" key="1">
    <citation type="submission" date="2020-01" db="EMBL/GenBank/DDBJ databases">
        <title>Genome sequence of Kobresia littledalei, the first chromosome-level genome in the family Cyperaceae.</title>
        <authorList>
            <person name="Qu G."/>
        </authorList>
    </citation>
    <scope>NUCLEOTIDE SEQUENCE</scope>
    <source>
        <strain evidence="11">C.B.Clarke</strain>
        <tissue evidence="11">Leaf</tissue>
    </source>
</reference>
<evidence type="ECO:0000313" key="12">
    <source>
        <dbReference type="Proteomes" id="UP000623129"/>
    </source>
</evidence>
<dbReference type="OrthoDB" id="618095at2759"/>
<dbReference type="EMBL" id="SWLB01000001">
    <property type="protein sequence ID" value="KAF3341737.1"/>
    <property type="molecule type" value="Genomic_DNA"/>
</dbReference>
<comment type="catalytic activity">
    <reaction evidence="1 9">
        <text>Endohydrolysis of the N-glycosidic bond at one specific adenosine on the 28S rRNA.</text>
        <dbReference type="EC" id="3.2.2.22"/>
    </reaction>
</comment>
<dbReference type="EC" id="3.2.2.22" evidence="3"/>
<dbReference type="GO" id="GO:0017148">
    <property type="term" value="P:negative regulation of translation"/>
    <property type="evidence" value="ECO:0007669"/>
    <property type="project" value="UniProtKB-KW"/>
</dbReference>
<comment type="caution">
    <text evidence="11">The sequence shown here is derived from an EMBL/GenBank/DDBJ whole genome shotgun (WGS) entry which is preliminary data.</text>
</comment>
<gene>
    <name evidence="11" type="ORF">FCM35_KLT00375</name>
</gene>
<dbReference type="InterPro" id="IPR036041">
    <property type="entry name" value="Ribosome-inact_prot_sf"/>
</dbReference>
<evidence type="ECO:0000256" key="3">
    <source>
        <dbReference type="ARBA" id="ARBA00012001"/>
    </source>
</evidence>
<evidence type="ECO:0000256" key="8">
    <source>
        <dbReference type="ARBA" id="ARBA00030788"/>
    </source>
</evidence>